<keyword evidence="6" id="KW-1185">Reference proteome</keyword>
<comment type="caution">
    <text evidence="5">The sequence shown here is derived from an EMBL/GenBank/DDBJ whole genome shotgun (WGS) entry which is preliminary data.</text>
</comment>
<keyword evidence="2" id="KW-0969">Cilium</keyword>
<dbReference type="PANTHER" id="PTHR14952:SF9">
    <property type="entry name" value="EF-HAND DOMAIN-CONTAINING PROTEIN"/>
    <property type="match status" value="1"/>
</dbReference>
<name>A0ABR2GWT9_9EUKA</name>
<comment type="subcellular location">
    <subcellularLocation>
        <location evidence="1">Cell projection</location>
        <location evidence="1">Cilium</location>
        <location evidence="1">Flagellum</location>
    </subcellularLocation>
</comment>
<dbReference type="Gene3D" id="1.20.890.10">
    <property type="entry name" value="cAMP-dependent protein kinase regulatory subunit, dimerization-anchoring domain"/>
    <property type="match status" value="1"/>
</dbReference>
<gene>
    <name evidence="5" type="ORF">M9Y10_033000</name>
</gene>
<accession>A0ABR2GWT9</accession>
<dbReference type="SUPFAM" id="SSF47391">
    <property type="entry name" value="Dimerization-anchoring domain of cAMP-dependent PK regulatory subunit"/>
    <property type="match status" value="1"/>
</dbReference>
<evidence type="ECO:0000256" key="1">
    <source>
        <dbReference type="ARBA" id="ARBA00004230"/>
    </source>
</evidence>
<evidence type="ECO:0000313" key="6">
    <source>
        <dbReference type="Proteomes" id="UP001470230"/>
    </source>
</evidence>
<keyword evidence="2" id="KW-0282">Flagellum</keyword>
<dbReference type="PANTHER" id="PTHR14952">
    <property type="entry name" value="ROPPORIN-1-LIKE PROTEIN"/>
    <property type="match status" value="1"/>
</dbReference>
<protein>
    <submittedName>
        <fullName evidence="5">Ropporin-1-like protein</fullName>
    </submittedName>
</protein>
<dbReference type="CDD" id="cd22985">
    <property type="entry name" value="DD_CrRSP11-like"/>
    <property type="match status" value="1"/>
</dbReference>
<keyword evidence="3" id="KW-0966">Cell projection</keyword>
<evidence type="ECO:0000313" key="5">
    <source>
        <dbReference type="EMBL" id="KAK8838375.1"/>
    </source>
</evidence>
<sequence>MFTRMYCAEQIQIPPDLPPILKAYAKAAIRKPPNQDLIQFSVEYFKKMLDEPPTSSAGYRITLSELHDLQEALTTVLKTQSELKRVDYQVACESLGFCPDVLANILRLGFPDQEVIDIYMFMGIASTLVSPTFEKTILNLFKIFEDEQCQSKIPTAALINFYEFMASKDPSVPAENLQKLKDNATEEFIDAQAYQRIFAADE</sequence>
<organism evidence="5 6">
    <name type="scientific">Tritrichomonas musculus</name>
    <dbReference type="NCBI Taxonomy" id="1915356"/>
    <lineage>
        <taxon>Eukaryota</taxon>
        <taxon>Metamonada</taxon>
        <taxon>Parabasalia</taxon>
        <taxon>Tritrichomonadida</taxon>
        <taxon>Tritrichomonadidae</taxon>
        <taxon>Tritrichomonas</taxon>
    </lineage>
</organism>
<evidence type="ECO:0000256" key="3">
    <source>
        <dbReference type="ARBA" id="ARBA00023273"/>
    </source>
</evidence>
<evidence type="ECO:0000256" key="2">
    <source>
        <dbReference type="ARBA" id="ARBA00022846"/>
    </source>
</evidence>
<proteinExistence type="inferred from homology"/>
<evidence type="ECO:0000256" key="4">
    <source>
        <dbReference type="ARBA" id="ARBA00035651"/>
    </source>
</evidence>
<reference evidence="5 6" key="1">
    <citation type="submission" date="2024-04" db="EMBL/GenBank/DDBJ databases">
        <title>Tritrichomonas musculus Genome.</title>
        <authorList>
            <person name="Alves-Ferreira E."/>
            <person name="Grigg M."/>
            <person name="Lorenzi H."/>
            <person name="Galac M."/>
        </authorList>
    </citation>
    <scope>NUCLEOTIDE SEQUENCE [LARGE SCALE GENOMIC DNA]</scope>
    <source>
        <strain evidence="5 6">EAF2021</strain>
    </source>
</reference>
<comment type="similarity">
    <text evidence="4">Belongs to the ropporin family.</text>
</comment>
<dbReference type="Proteomes" id="UP001470230">
    <property type="component" value="Unassembled WGS sequence"/>
</dbReference>
<dbReference type="EMBL" id="JAPFFF010000055">
    <property type="protein sequence ID" value="KAK8838375.1"/>
    <property type="molecule type" value="Genomic_DNA"/>
</dbReference>